<evidence type="ECO:0000313" key="2">
    <source>
        <dbReference type="Proteomes" id="UP001487740"/>
    </source>
</evidence>
<keyword evidence="2" id="KW-1185">Reference proteome</keyword>
<name>A0AAW0UKK8_SCYPA</name>
<evidence type="ECO:0000313" key="1">
    <source>
        <dbReference type="EMBL" id="KAK8400694.1"/>
    </source>
</evidence>
<comment type="caution">
    <text evidence="1">The sequence shown here is derived from an EMBL/GenBank/DDBJ whole genome shotgun (WGS) entry which is preliminary data.</text>
</comment>
<protein>
    <submittedName>
        <fullName evidence="1">Uncharacterized protein</fullName>
    </submittedName>
</protein>
<dbReference type="Proteomes" id="UP001487740">
    <property type="component" value="Unassembled WGS sequence"/>
</dbReference>
<proteinExistence type="predicted"/>
<sequence length="120" mass="13662">MSSCDMGTRQVETDAAQYYPFIFMSKNGPSYKVTGSMTEVLDTIAKKLNFWQEADMTAVVVGLDEERTSVVDFSDFLYIDQNSIVYKRPVLESDMAGFLKPYTATVRKRQMSLRFPMAVL</sequence>
<dbReference type="EMBL" id="JARAKH010000009">
    <property type="protein sequence ID" value="KAK8400694.1"/>
    <property type="molecule type" value="Genomic_DNA"/>
</dbReference>
<reference evidence="1 2" key="1">
    <citation type="submission" date="2023-03" db="EMBL/GenBank/DDBJ databases">
        <title>High-quality genome of Scylla paramamosain provides insights in environmental adaptation.</title>
        <authorList>
            <person name="Zhang L."/>
        </authorList>
    </citation>
    <scope>NUCLEOTIDE SEQUENCE [LARGE SCALE GENOMIC DNA]</scope>
    <source>
        <strain evidence="1">LZ_2023a</strain>
        <tissue evidence="1">Muscle</tissue>
    </source>
</reference>
<accession>A0AAW0UKK8</accession>
<gene>
    <name evidence="1" type="ORF">O3P69_002471</name>
</gene>
<dbReference type="AlphaFoldDB" id="A0AAW0UKK8"/>
<dbReference type="SUPFAM" id="SSF53850">
    <property type="entry name" value="Periplasmic binding protein-like II"/>
    <property type="match status" value="1"/>
</dbReference>
<organism evidence="1 2">
    <name type="scientific">Scylla paramamosain</name>
    <name type="common">Mud crab</name>
    <dbReference type="NCBI Taxonomy" id="85552"/>
    <lineage>
        <taxon>Eukaryota</taxon>
        <taxon>Metazoa</taxon>
        <taxon>Ecdysozoa</taxon>
        <taxon>Arthropoda</taxon>
        <taxon>Crustacea</taxon>
        <taxon>Multicrustacea</taxon>
        <taxon>Malacostraca</taxon>
        <taxon>Eumalacostraca</taxon>
        <taxon>Eucarida</taxon>
        <taxon>Decapoda</taxon>
        <taxon>Pleocyemata</taxon>
        <taxon>Brachyura</taxon>
        <taxon>Eubrachyura</taxon>
        <taxon>Portunoidea</taxon>
        <taxon>Portunidae</taxon>
        <taxon>Portuninae</taxon>
        <taxon>Scylla</taxon>
    </lineage>
</organism>